<reference evidence="1" key="1">
    <citation type="submission" date="2021-06" db="EMBL/GenBank/DDBJ databases">
        <title>Parelaphostrongylus tenuis whole genome reference sequence.</title>
        <authorList>
            <person name="Garwood T.J."/>
            <person name="Larsen P.A."/>
            <person name="Fountain-Jones N.M."/>
            <person name="Garbe J.R."/>
            <person name="Macchietto M.G."/>
            <person name="Kania S.A."/>
            <person name="Gerhold R.W."/>
            <person name="Richards J.E."/>
            <person name="Wolf T.M."/>
        </authorList>
    </citation>
    <scope>NUCLEOTIDE SEQUENCE</scope>
    <source>
        <strain evidence="1">MNPRO001-30</strain>
        <tissue evidence="1">Meninges</tissue>
    </source>
</reference>
<comment type="caution">
    <text evidence="1">The sequence shown here is derived from an EMBL/GenBank/DDBJ whole genome shotgun (WGS) entry which is preliminary data.</text>
</comment>
<dbReference type="AlphaFoldDB" id="A0AAD5M913"/>
<organism evidence="1 2">
    <name type="scientific">Parelaphostrongylus tenuis</name>
    <name type="common">Meningeal worm</name>
    <dbReference type="NCBI Taxonomy" id="148309"/>
    <lineage>
        <taxon>Eukaryota</taxon>
        <taxon>Metazoa</taxon>
        <taxon>Ecdysozoa</taxon>
        <taxon>Nematoda</taxon>
        <taxon>Chromadorea</taxon>
        <taxon>Rhabditida</taxon>
        <taxon>Rhabditina</taxon>
        <taxon>Rhabditomorpha</taxon>
        <taxon>Strongyloidea</taxon>
        <taxon>Metastrongylidae</taxon>
        <taxon>Parelaphostrongylus</taxon>
    </lineage>
</organism>
<gene>
    <name evidence="1" type="ORF">KIN20_010047</name>
</gene>
<evidence type="ECO:0000313" key="1">
    <source>
        <dbReference type="EMBL" id="KAJ1353420.1"/>
    </source>
</evidence>
<proteinExistence type="predicted"/>
<protein>
    <submittedName>
        <fullName evidence="1">Uncharacterized protein</fullName>
    </submittedName>
</protein>
<sequence length="71" mass="7718">VGVLAQHPTLFYCPRGLVQRRSSIISILHLAKVETPVLGLIRLLLLSAIEIPHAEPSYAKIFIAIAATSVM</sequence>
<evidence type="ECO:0000313" key="2">
    <source>
        <dbReference type="Proteomes" id="UP001196413"/>
    </source>
</evidence>
<accession>A0AAD5M913</accession>
<dbReference type="EMBL" id="JAHQIW010001707">
    <property type="protein sequence ID" value="KAJ1353420.1"/>
    <property type="molecule type" value="Genomic_DNA"/>
</dbReference>
<feature type="non-terminal residue" evidence="1">
    <location>
        <position position="1"/>
    </location>
</feature>
<keyword evidence="2" id="KW-1185">Reference proteome</keyword>
<name>A0AAD5M913_PARTN</name>
<dbReference type="Proteomes" id="UP001196413">
    <property type="component" value="Unassembled WGS sequence"/>
</dbReference>